<name>A0ACC3DC81_9PEZI</name>
<gene>
    <name evidence="1" type="ORF">LTS18_012719</name>
</gene>
<keyword evidence="2" id="KW-1185">Reference proteome</keyword>
<accession>A0ACC3DC81</accession>
<dbReference type="Proteomes" id="UP001186974">
    <property type="component" value="Unassembled WGS sequence"/>
</dbReference>
<comment type="caution">
    <text evidence="1">The sequence shown here is derived from an EMBL/GenBank/DDBJ whole genome shotgun (WGS) entry which is preliminary data.</text>
</comment>
<evidence type="ECO:0000313" key="1">
    <source>
        <dbReference type="EMBL" id="KAK3065039.1"/>
    </source>
</evidence>
<organism evidence="1 2">
    <name type="scientific">Coniosporium uncinatum</name>
    <dbReference type="NCBI Taxonomy" id="93489"/>
    <lineage>
        <taxon>Eukaryota</taxon>
        <taxon>Fungi</taxon>
        <taxon>Dikarya</taxon>
        <taxon>Ascomycota</taxon>
        <taxon>Pezizomycotina</taxon>
        <taxon>Dothideomycetes</taxon>
        <taxon>Dothideomycetes incertae sedis</taxon>
        <taxon>Coniosporium</taxon>
    </lineage>
</organism>
<reference evidence="1" key="1">
    <citation type="submission" date="2024-09" db="EMBL/GenBank/DDBJ databases">
        <title>Black Yeasts Isolated from many extreme environments.</title>
        <authorList>
            <person name="Coleine C."/>
            <person name="Stajich J.E."/>
            <person name="Selbmann L."/>
        </authorList>
    </citation>
    <scope>NUCLEOTIDE SEQUENCE</scope>
    <source>
        <strain evidence="1">CCFEE 5737</strain>
    </source>
</reference>
<evidence type="ECO:0000313" key="2">
    <source>
        <dbReference type="Proteomes" id="UP001186974"/>
    </source>
</evidence>
<sequence length="181" mass="19942">MSRLTGFDDNGSATSASPTGEQKAPLVMSIAYVSRILLAAAGQGHDISQLENPLMPPTSSDSLTPAVIKIEEPMRAAFESLRQKIAQPVSEDTEQPWIHKHRTSYARYQKKQPTSEMTLAQYASIVEMANGRPPTQKHEQKSKVSKNWQDEAASRDPGLETEVRTQIEEEELVGVPGPSRT</sequence>
<proteinExistence type="predicted"/>
<dbReference type="EMBL" id="JAWDJW010006372">
    <property type="protein sequence ID" value="KAK3065039.1"/>
    <property type="molecule type" value="Genomic_DNA"/>
</dbReference>
<protein>
    <submittedName>
        <fullName evidence="1">Uncharacterized protein</fullName>
    </submittedName>
</protein>